<evidence type="ECO:0000256" key="1">
    <source>
        <dbReference type="ARBA" id="ARBA00006464"/>
    </source>
</evidence>
<organism evidence="4 6">
    <name type="scientific">Enterococcus haemoperoxidus ATCC BAA-382</name>
    <dbReference type="NCBI Taxonomy" id="1158608"/>
    <lineage>
        <taxon>Bacteria</taxon>
        <taxon>Bacillati</taxon>
        <taxon>Bacillota</taxon>
        <taxon>Bacilli</taxon>
        <taxon>Lactobacillales</taxon>
        <taxon>Enterococcaceae</taxon>
        <taxon>Enterococcus</taxon>
    </lineage>
</organism>
<comment type="caution">
    <text evidence="4">The sequence shown here is derived from an EMBL/GenBank/DDBJ whole genome shotgun (WGS) entry which is preliminary data.</text>
</comment>
<dbReference type="STRING" id="155618.RV06_GL000997"/>
<evidence type="ECO:0000256" key="2">
    <source>
        <dbReference type="SAM" id="Phobius"/>
    </source>
</evidence>
<keyword evidence="4" id="KW-0808">Transferase</keyword>
<reference evidence="4 6" key="1">
    <citation type="submission" date="2013-02" db="EMBL/GenBank/DDBJ databases">
        <title>The Genome Sequence of Enterococcus haemoperoxidus BAA-382.</title>
        <authorList>
            <consortium name="The Broad Institute Genome Sequencing Platform"/>
            <consortium name="The Broad Institute Genome Sequencing Center for Infectious Disease"/>
            <person name="Earl A.M."/>
            <person name="Gilmore M.S."/>
            <person name="Lebreton F."/>
            <person name="Walker B."/>
            <person name="Young S.K."/>
            <person name="Zeng Q."/>
            <person name="Gargeya S."/>
            <person name="Fitzgerald M."/>
            <person name="Haas B."/>
            <person name="Abouelleil A."/>
            <person name="Alvarado L."/>
            <person name="Arachchi H.M."/>
            <person name="Berlin A.M."/>
            <person name="Chapman S.B."/>
            <person name="Dewar J."/>
            <person name="Goldberg J."/>
            <person name="Griggs A."/>
            <person name="Gujja S."/>
            <person name="Hansen M."/>
            <person name="Howarth C."/>
            <person name="Imamovic A."/>
            <person name="Larimer J."/>
            <person name="McCowan C."/>
            <person name="Murphy C."/>
            <person name="Neiman D."/>
            <person name="Pearson M."/>
            <person name="Priest M."/>
            <person name="Roberts A."/>
            <person name="Saif S."/>
            <person name="Shea T."/>
            <person name="Sisk P."/>
            <person name="Sykes S."/>
            <person name="Wortman J."/>
            <person name="Nusbaum C."/>
            <person name="Birren B."/>
        </authorList>
    </citation>
    <scope>NUCLEOTIDE SEQUENCE [LARGE SCALE GENOMIC DNA]</scope>
    <source>
        <strain evidence="4 6">ATCC BAA-382</strain>
    </source>
</reference>
<keyword evidence="7" id="KW-1185">Reference proteome</keyword>
<dbReference type="GO" id="GO:0016780">
    <property type="term" value="F:phosphotransferase activity, for other substituted phosphate groups"/>
    <property type="evidence" value="ECO:0007669"/>
    <property type="project" value="TreeGrafter"/>
</dbReference>
<dbReference type="RefSeq" id="WP_010760406.1">
    <property type="nucleotide sequence ID" value="NZ_KB946315.1"/>
</dbReference>
<evidence type="ECO:0000313" key="6">
    <source>
        <dbReference type="Proteomes" id="UP000013858"/>
    </source>
</evidence>
<reference evidence="5 7" key="2">
    <citation type="submission" date="2013-03" db="EMBL/GenBank/DDBJ databases">
        <title>The Genome Sequence of Enterococcus haemoperoxidus BAA-382 (PacBio/Illumina hybrid assembly).</title>
        <authorList>
            <consortium name="The Broad Institute Genomics Platform"/>
            <consortium name="The Broad Institute Genome Sequencing Center for Infectious Disease"/>
            <person name="Earl A."/>
            <person name="Russ C."/>
            <person name="Gilmore M."/>
            <person name="Surin D."/>
            <person name="Walker B."/>
            <person name="Young S."/>
            <person name="Zeng Q."/>
            <person name="Gargeya S."/>
            <person name="Fitzgerald M."/>
            <person name="Haas B."/>
            <person name="Abouelleil A."/>
            <person name="Allen A.W."/>
            <person name="Alvarado L."/>
            <person name="Arachchi H.M."/>
            <person name="Berlin A.M."/>
            <person name="Chapman S.B."/>
            <person name="Gainer-Dewar J."/>
            <person name="Goldberg J."/>
            <person name="Griggs A."/>
            <person name="Gujja S."/>
            <person name="Hansen M."/>
            <person name="Howarth C."/>
            <person name="Imamovic A."/>
            <person name="Ireland A."/>
            <person name="Larimer J."/>
            <person name="McCowan C."/>
            <person name="Murphy C."/>
            <person name="Pearson M."/>
            <person name="Poon T.W."/>
            <person name="Priest M."/>
            <person name="Roberts A."/>
            <person name="Saif S."/>
            <person name="Shea T."/>
            <person name="Sisk P."/>
            <person name="Sykes S."/>
            <person name="Wortman J."/>
            <person name="Nusbaum C."/>
            <person name="Birren B."/>
        </authorList>
    </citation>
    <scope>NUCLEOTIDE SEQUENCE [LARGE SCALE GENOMIC DNA]</scope>
    <source>
        <strain evidence="5 7">ATCC BAA-382</strain>
    </source>
</reference>
<evidence type="ECO:0000313" key="4">
    <source>
        <dbReference type="EMBL" id="EOI00173.1"/>
    </source>
</evidence>
<sequence length="239" mass="27533">MEGKFANTGRNTVQKELYIKIGDNVDDPDFGKNFGRKTLYFRVFKRGIDILGSLLGLILLSPVFVIVAFLIKQEDSKGPIVFSQKRVGKNGNLFTMYKFRSMCADAEEQLEELLEFNEIEGAMFKIKEDPRVTKIGKKIRKTSIDELPQLFNVLKGEMSLVGPRPPLKREVDEYSQRDMLRLCVKPGCTGLWQIRGRNDVHFDDMVEFDLEYIETQSVWNDLKIISQTIKVMFLSRGAY</sequence>
<comment type="similarity">
    <text evidence="1">Belongs to the bacterial sugar transferase family.</text>
</comment>
<dbReference type="eggNOG" id="COG2148">
    <property type="taxonomic scope" value="Bacteria"/>
</dbReference>
<keyword evidence="2" id="KW-0812">Transmembrane</keyword>
<dbReference type="Proteomes" id="UP000013858">
    <property type="component" value="Unassembled WGS sequence"/>
</dbReference>
<evidence type="ECO:0000313" key="5">
    <source>
        <dbReference type="EMBL" id="EOT59589.1"/>
    </source>
</evidence>
<dbReference type="EMBL" id="AJAR01000003">
    <property type="protein sequence ID" value="EOI00173.1"/>
    <property type="molecule type" value="Genomic_DNA"/>
</dbReference>
<accession>R2SY35</accession>
<dbReference type="InterPro" id="IPR003362">
    <property type="entry name" value="Bact_transf"/>
</dbReference>
<dbReference type="AlphaFoldDB" id="R2SY35"/>
<evidence type="ECO:0000259" key="3">
    <source>
        <dbReference type="Pfam" id="PF02397"/>
    </source>
</evidence>
<gene>
    <name evidence="5" type="ORF">I583_02224</name>
    <name evidence="4" type="ORF">UAW_00187</name>
</gene>
<keyword evidence="2" id="KW-1133">Transmembrane helix</keyword>
<evidence type="ECO:0000313" key="7">
    <source>
        <dbReference type="Proteomes" id="UP000014197"/>
    </source>
</evidence>
<protein>
    <submittedName>
        <fullName evidence="4">Exopolysaccharide biosynthesis polyprenyl glycosylphosphotransferase</fullName>
    </submittedName>
</protein>
<dbReference type="EMBL" id="ASVY01000003">
    <property type="protein sequence ID" value="EOT59589.1"/>
    <property type="molecule type" value="Genomic_DNA"/>
</dbReference>
<name>R2SY35_9ENTE</name>
<feature type="transmembrane region" description="Helical" evidence="2">
    <location>
        <begin position="50"/>
        <end position="71"/>
    </location>
</feature>
<keyword evidence="2" id="KW-0472">Membrane</keyword>
<proteinExistence type="inferred from homology"/>
<dbReference type="PATRIC" id="fig|1158608.3.peg.173"/>
<dbReference type="Proteomes" id="UP000014197">
    <property type="component" value="Unassembled WGS sequence"/>
</dbReference>
<feature type="domain" description="Bacterial sugar transferase" evidence="3">
    <location>
        <begin position="45"/>
        <end position="233"/>
    </location>
</feature>
<dbReference type="PANTHER" id="PTHR30576:SF10">
    <property type="entry name" value="SLL5057 PROTEIN"/>
    <property type="match status" value="1"/>
</dbReference>
<dbReference type="Pfam" id="PF02397">
    <property type="entry name" value="Bac_transf"/>
    <property type="match status" value="1"/>
</dbReference>
<dbReference type="PANTHER" id="PTHR30576">
    <property type="entry name" value="COLANIC BIOSYNTHESIS UDP-GLUCOSE LIPID CARRIER TRANSFERASE"/>
    <property type="match status" value="1"/>
</dbReference>